<evidence type="ECO:0000313" key="2">
    <source>
        <dbReference type="EMBL" id="RKP52487.1"/>
    </source>
</evidence>
<comment type="similarity">
    <text evidence="1">Belongs to the phD/YefM antitoxin family.</text>
</comment>
<organism evidence="2 3">
    <name type="scientific">Trinickia fusca</name>
    <dbReference type="NCBI Taxonomy" id="2419777"/>
    <lineage>
        <taxon>Bacteria</taxon>
        <taxon>Pseudomonadati</taxon>
        <taxon>Pseudomonadota</taxon>
        <taxon>Betaproteobacteria</taxon>
        <taxon>Burkholderiales</taxon>
        <taxon>Burkholderiaceae</taxon>
        <taxon>Trinickia</taxon>
    </lineage>
</organism>
<gene>
    <name evidence="2" type="ORF">D7S89_02940</name>
</gene>
<dbReference type="RefSeq" id="WP_121275421.1">
    <property type="nucleotide sequence ID" value="NZ_RBZV01000001.1"/>
</dbReference>
<evidence type="ECO:0000313" key="3">
    <source>
        <dbReference type="Proteomes" id="UP000280434"/>
    </source>
</evidence>
<dbReference type="SUPFAM" id="SSF143120">
    <property type="entry name" value="YefM-like"/>
    <property type="match status" value="1"/>
</dbReference>
<dbReference type="InterPro" id="IPR036165">
    <property type="entry name" value="YefM-like_sf"/>
</dbReference>
<reference evidence="2 3" key="1">
    <citation type="submission" date="2018-10" db="EMBL/GenBank/DDBJ databases">
        <title>Paraburkholderia sp. 7MK8-2, isolated from soil.</title>
        <authorList>
            <person name="Gao Z.-H."/>
            <person name="Qiu L.-H."/>
        </authorList>
    </citation>
    <scope>NUCLEOTIDE SEQUENCE [LARGE SCALE GENOMIC DNA]</scope>
    <source>
        <strain evidence="2 3">7MK8-2</strain>
    </source>
</reference>
<dbReference type="EMBL" id="RBZV01000001">
    <property type="protein sequence ID" value="RKP52487.1"/>
    <property type="molecule type" value="Genomic_DNA"/>
</dbReference>
<protein>
    <submittedName>
        <fullName evidence="2">Type II toxin-antitoxin system Phd/YefM family antitoxin</fullName>
    </submittedName>
</protein>
<evidence type="ECO:0000256" key="1">
    <source>
        <dbReference type="ARBA" id="ARBA00009981"/>
    </source>
</evidence>
<sequence>MERFVEHSPMAVMARLVMQWAIHAEPVGDALEHDEHEQTREQLFSMTVGAMASIEARLRRPSQANTTMPAEFGVLVAALHDSASRLRAAWGRTLVRDSVELLLPAVRPRADERVSTAAGFRLRVLDGGPMLRGMQCAGGDGCAQAAPVAEMGAYPAQTSGVLPVYDPELAMIVDLLPYEGGYARERAFLRVLMESVRPGELWLVDGRFDANAIVSGWPRNGGTFIVAEHGCTPVYRELAEPREQGRLGDEAVYEQAVGVADEWGASLVFRRIEWHRSAAGSGEGSDAIVSILTNVPASQLDALEVVRLYHRRWSEALPLPMDAVSDEGVLAAAPPRAALLASSIVALAYNVLSTMMTVVGSTLALAARDMEHLPVDMAAGVEAAYGGMMIALPAENWRRYDRLPESSLCRILRHLAVHLDPRSERRKRRDDRASARSQARLRAATLASLLPDEAALYSAAPFKPHTIAMATRDFSSNPSKALRHASEALVMVTKYNRPIALLVSIDDWNRLLGEVRETSLDRLSLDYAAFEQIQDGPVAGECSLN</sequence>
<dbReference type="Proteomes" id="UP000280434">
    <property type="component" value="Unassembled WGS sequence"/>
</dbReference>
<dbReference type="OrthoDB" id="9080928at2"/>
<comment type="caution">
    <text evidence="2">The sequence shown here is derived from an EMBL/GenBank/DDBJ whole genome shotgun (WGS) entry which is preliminary data.</text>
</comment>
<proteinExistence type="inferred from homology"/>
<keyword evidence="3" id="KW-1185">Reference proteome</keyword>
<accession>A0A494XPB0</accession>
<name>A0A494XPB0_9BURK</name>
<dbReference type="AlphaFoldDB" id="A0A494XPB0"/>